<gene>
    <name evidence="2" type="ORF">g.18164</name>
</gene>
<dbReference type="Pfam" id="PF22600">
    <property type="entry name" value="MTPAP-like_central"/>
    <property type="match status" value="1"/>
</dbReference>
<dbReference type="SUPFAM" id="SSF81301">
    <property type="entry name" value="Nucleotidyltransferase"/>
    <property type="match status" value="1"/>
</dbReference>
<evidence type="ECO:0000313" key="2">
    <source>
        <dbReference type="EMBL" id="JAS31675.1"/>
    </source>
</evidence>
<sequence length="447" mass="51679">MQIVLLLQGLPEGKVRKKITDSFKKSIQFYVVYIIMGFKGPGTAVAVLEIKNEDRQKIKNSIQIDSKNVTVTVLPANLNDIYMFGISDETRKMFESPESVNHFVQLAIKEMKEVETENFFNNQNRLQDVKYDVQRTIDRPEYQVYSFGSRDQGLGLKNSDCDIFIDTGDMYNGNKLQSKEEQEILIKKLFNILKEHPVTFDELIFIPNARVPIIRFKHETTGLRCDISCRNGISIENTFLIRKYLDMDWRVKWVIIAVKLWAKQNDLIGFNKFTSYALLWMTLYVLMQADIVIPVAHLQQLYKGPKKKVAGWECGFCQGKINDIPKSKNTDSPYKLFQNFFYFYGQPNRTSFKDAVLCPLIGGEIRKESFEKLSLPPAFRSYVEIMKTQNEEEKEYFKLDCVLCIQDPLELSHNLTKFVDGAIMKRFKLLCTFSADHLDANSGAGVQ</sequence>
<dbReference type="GO" id="GO:0031123">
    <property type="term" value="P:RNA 3'-end processing"/>
    <property type="evidence" value="ECO:0007669"/>
    <property type="project" value="TreeGrafter"/>
</dbReference>
<dbReference type="SUPFAM" id="SSF81631">
    <property type="entry name" value="PAP/OAS1 substrate-binding domain"/>
    <property type="match status" value="1"/>
</dbReference>
<feature type="domain" description="Poly(A) RNA polymerase mitochondrial-like central palm" evidence="1">
    <location>
        <begin position="137"/>
        <end position="245"/>
    </location>
</feature>
<dbReference type="AlphaFoldDB" id="A0A1B6E182"/>
<dbReference type="GO" id="GO:0050265">
    <property type="term" value="F:RNA uridylyltransferase activity"/>
    <property type="evidence" value="ECO:0007669"/>
    <property type="project" value="TreeGrafter"/>
</dbReference>
<name>A0A1B6E182_9HEMI</name>
<dbReference type="InterPro" id="IPR054708">
    <property type="entry name" value="MTPAP-like_central"/>
</dbReference>
<reference evidence="2" key="1">
    <citation type="submission" date="2015-12" db="EMBL/GenBank/DDBJ databases">
        <title>De novo transcriptome assembly of four potential Pierce s Disease insect vectors from Arizona vineyards.</title>
        <authorList>
            <person name="Tassone E.E."/>
        </authorList>
    </citation>
    <scope>NUCLEOTIDE SEQUENCE</scope>
</reference>
<proteinExistence type="predicted"/>
<dbReference type="PANTHER" id="PTHR12271:SF66">
    <property type="entry name" value="TERMINAL URIDYLYLTRANSFERASE TAILOR"/>
    <property type="match status" value="1"/>
</dbReference>
<dbReference type="CDD" id="cd05402">
    <property type="entry name" value="NT_PAP_TUTase"/>
    <property type="match status" value="1"/>
</dbReference>
<dbReference type="Gene3D" id="1.10.1410.10">
    <property type="match status" value="1"/>
</dbReference>
<evidence type="ECO:0000259" key="1">
    <source>
        <dbReference type="Pfam" id="PF22600"/>
    </source>
</evidence>
<dbReference type="EMBL" id="GEDC01005623">
    <property type="protein sequence ID" value="JAS31675.1"/>
    <property type="molecule type" value="Transcribed_RNA"/>
</dbReference>
<dbReference type="PANTHER" id="PTHR12271">
    <property type="entry name" value="POLY A POLYMERASE CID PAP -RELATED"/>
    <property type="match status" value="1"/>
</dbReference>
<dbReference type="Gene3D" id="3.30.460.10">
    <property type="entry name" value="Beta Polymerase, domain 2"/>
    <property type="match status" value="1"/>
</dbReference>
<dbReference type="InterPro" id="IPR043519">
    <property type="entry name" value="NT_sf"/>
</dbReference>
<organism evidence="2">
    <name type="scientific">Clastoptera arizonana</name>
    <name type="common">Arizona spittle bug</name>
    <dbReference type="NCBI Taxonomy" id="38151"/>
    <lineage>
        <taxon>Eukaryota</taxon>
        <taxon>Metazoa</taxon>
        <taxon>Ecdysozoa</taxon>
        <taxon>Arthropoda</taxon>
        <taxon>Hexapoda</taxon>
        <taxon>Insecta</taxon>
        <taxon>Pterygota</taxon>
        <taxon>Neoptera</taxon>
        <taxon>Paraneoptera</taxon>
        <taxon>Hemiptera</taxon>
        <taxon>Auchenorrhyncha</taxon>
        <taxon>Cercopoidea</taxon>
        <taxon>Clastopteridae</taxon>
        <taxon>Clastoptera</taxon>
    </lineage>
</organism>
<protein>
    <recommendedName>
        <fullName evidence="1">Poly(A) RNA polymerase mitochondrial-like central palm domain-containing protein</fullName>
    </recommendedName>
</protein>
<accession>A0A1B6E182</accession>